<dbReference type="PANTHER" id="PTHR40572:SF1">
    <property type="entry name" value="PROTEIN BAX"/>
    <property type="match status" value="1"/>
</dbReference>
<evidence type="ECO:0000313" key="2">
    <source>
        <dbReference type="EMBL" id="GHF90840.1"/>
    </source>
</evidence>
<dbReference type="InterPro" id="IPR002901">
    <property type="entry name" value="MGlyc_endo_b_GlcNAc-like_dom"/>
</dbReference>
<dbReference type="EMBL" id="BNCK01000004">
    <property type="protein sequence ID" value="GHF90840.1"/>
    <property type="molecule type" value="Genomic_DNA"/>
</dbReference>
<name>A0A919EKK7_9GAMM</name>
<reference evidence="2" key="2">
    <citation type="submission" date="2020-09" db="EMBL/GenBank/DDBJ databases">
        <authorList>
            <person name="Sun Q."/>
            <person name="Kim S."/>
        </authorList>
    </citation>
    <scope>NUCLEOTIDE SEQUENCE</scope>
    <source>
        <strain evidence="2">KCTC 42731</strain>
    </source>
</reference>
<dbReference type="Pfam" id="PF01832">
    <property type="entry name" value="Glucosaminidase"/>
    <property type="match status" value="1"/>
</dbReference>
<comment type="caution">
    <text evidence="2">The sequence shown here is derived from an EMBL/GenBank/DDBJ whole genome shotgun (WGS) entry which is preliminary data.</text>
</comment>
<gene>
    <name evidence="2" type="ORF">GCM10017161_18250</name>
</gene>
<feature type="domain" description="Mannosyl-glycoprotein endo-beta-N-acetylglucosamidase-like" evidence="1">
    <location>
        <begin position="136"/>
        <end position="246"/>
    </location>
</feature>
<evidence type="ECO:0000259" key="1">
    <source>
        <dbReference type="Pfam" id="PF01832"/>
    </source>
</evidence>
<dbReference type="RefSeq" id="WP_189769567.1">
    <property type="nucleotide sequence ID" value="NZ_BNCK01000004.1"/>
</dbReference>
<proteinExistence type="predicted"/>
<evidence type="ECO:0000313" key="3">
    <source>
        <dbReference type="Proteomes" id="UP000623842"/>
    </source>
</evidence>
<dbReference type="InterPro" id="IPR053195">
    <property type="entry name" value="Bax-like"/>
</dbReference>
<sequence length="276" mass="31292">MKYINNIVLLMLAVIFAYALIKPLSDQSSYKPKGMEKVVDDGQELPEEEQPLHDVDLPDFAAISDIEQKKLAFFSFLKPSVDAENARIKENRDTLLLWRQQINDGKKLSNSDKKQLDKLAKKYKVKTSSSDKSKIAALLMRVDQIPTSLVLVQAANESAWGTSRFARIGLNFFGVWCYKKGCGMVPNSRTEGLKHEVAAFTSVEKAIAHYIKNINTNSAYQVFRQIRSQLRENDQPLAADLLATGLLPYSERGTDYVLEISEMLRHNQEYIRKSAE</sequence>
<keyword evidence="3" id="KW-1185">Reference proteome</keyword>
<accession>A0A919EKK7</accession>
<dbReference type="GO" id="GO:0004040">
    <property type="term" value="F:amidase activity"/>
    <property type="evidence" value="ECO:0007669"/>
    <property type="project" value="InterPro"/>
</dbReference>
<dbReference type="AlphaFoldDB" id="A0A919EKK7"/>
<reference evidence="2" key="1">
    <citation type="journal article" date="2014" name="Int. J. Syst. Evol. Microbiol.">
        <title>Complete genome sequence of Corynebacterium casei LMG S-19264T (=DSM 44701T), isolated from a smear-ripened cheese.</title>
        <authorList>
            <consortium name="US DOE Joint Genome Institute (JGI-PGF)"/>
            <person name="Walter F."/>
            <person name="Albersmeier A."/>
            <person name="Kalinowski J."/>
            <person name="Ruckert C."/>
        </authorList>
    </citation>
    <scope>NUCLEOTIDE SEQUENCE</scope>
    <source>
        <strain evidence="2">KCTC 42731</strain>
    </source>
</reference>
<protein>
    <submittedName>
        <fullName evidence="2">Glycoside hydrolase family 73</fullName>
    </submittedName>
</protein>
<keyword evidence="2" id="KW-0378">Hydrolase</keyword>
<dbReference type="Proteomes" id="UP000623842">
    <property type="component" value="Unassembled WGS sequence"/>
</dbReference>
<organism evidence="2 3">
    <name type="scientific">Thalassotalea marina</name>
    <dbReference type="NCBI Taxonomy" id="1673741"/>
    <lineage>
        <taxon>Bacteria</taxon>
        <taxon>Pseudomonadati</taxon>
        <taxon>Pseudomonadota</taxon>
        <taxon>Gammaproteobacteria</taxon>
        <taxon>Alteromonadales</taxon>
        <taxon>Colwelliaceae</taxon>
        <taxon>Thalassotalea</taxon>
    </lineage>
</organism>
<dbReference type="Gene3D" id="1.10.530.10">
    <property type="match status" value="1"/>
</dbReference>
<dbReference type="PANTHER" id="PTHR40572">
    <property type="entry name" value="PROTEIN BAX"/>
    <property type="match status" value="1"/>
</dbReference>